<protein>
    <submittedName>
        <fullName evidence="1">Uncharacterized protein</fullName>
    </submittedName>
</protein>
<reference evidence="2" key="2">
    <citation type="submission" date="2019-02" db="EMBL/GenBank/DDBJ databases">
        <title>Opniocepnalus argus Var Kimnra genome.</title>
        <authorList>
            <person name="Zhou C."/>
            <person name="Xiao S."/>
        </authorList>
    </citation>
    <scope>NUCLEOTIDE SEQUENCE [LARGE SCALE GENOMIC DNA]</scope>
</reference>
<gene>
    <name evidence="1" type="ORF">EXN66_Car018236</name>
</gene>
<name>A0A6G1QJX1_CHAAH</name>
<organism evidence="1 2">
    <name type="scientific">Channa argus</name>
    <name type="common">Northern snakehead</name>
    <name type="synonym">Ophicephalus argus</name>
    <dbReference type="NCBI Taxonomy" id="215402"/>
    <lineage>
        <taxon>Eukaryota</taxon>
        <taxon>Metazoa</taxon>
        <taxon>Chordata</taxon>
        <taxon>Craniata</taxon>
        <taxon>Vertebrata</taxon>
        <taxon>Euteleostomi</taxon>
        <taxon>Actinopterygii</taxon>
        <taxon>Neopterygii</taxon>
        <taxon>Teleostei</taxon>
        <taxon>Neoteleostei</taxon>
        <taxon>Acanthomorphata</taxon>
        <taxon>Anabantaria</taxon>
        <taxon>Anabantiformes</taxon>
        <taxon>Channoidei</taxon>
        <taxon>Channidae</taxon>
        <taxon>Channa</taxon>
    </lineage>
</organism>
<dbReference type="AlphaFoldDB" id="A0A6G1QJX1"/>
<evidence type="ECO:0000313" key="1">
    <source>
        <dbReference type="EMBL" id="KAF3702548.1"/>
    </source>
</evidence>
<dbReference type="EMBL" id="CM015729">
    <property type="protein sequence ID" value="KAF3702548.1"/>
    <property type="molecule type" value="Genomic_DNA"/>
</dbReference>
<keyword evidence="2" id="KW-1185">Reference proteome</keyword>
<dbReference type="Proteomes" id="UP000503349">
    <property type="component" value="Chromosome 18"/>
</dbReference>
<evidence type="ECO:0000313" key="2">
    <source>
        <dbReference type="Proteomes" id="UP000503349"/>
    </source>
</evidence>
<sequence>MKSYFGLLRLPVSSKDLGGNEVMLSSLNLICNTKASKPFSVQISIWTHFIVTK</sequence>
<reference evidence="1 2" key="1">
    <citation type="submission" date="2019-02" db="EMBL/GenBank/DDBJ databases">
        <title>Opniocepnalus argus genome.</title>
        <authorList>
            <person name="Zhou C."/>
            <person name="Xiao S."/>
        </authorList>
    </citation>
    <scope>NUCLEOTIDE SEQUENCE [LARGE SCALE GENOMIC DNA]</scope>
    <source>
        <strain evidence="1">OARG1902GOOAL</strain>
        <tissue evidence="1">Muscle</tissue>
    </source>
</reference>
<accession>A0A6G1QJX1</accession>
<proteinExistence type="predicted"/>